<gene>
    <name evidence="1" type="ORF">NBG84_00870</name>
</gene>
<name>A0ABT0UEF1_9ACTN</name>
<proteinExistence type="predicted"/>
<dbReference type="RefSeq" id="WP_250917237.1">
    <property type="nucleotide sequence ID" value="NZ_JAMQAW010000001.1"/>
</dbReference>
<protein>
    <submittedName>
        <fullName evidence="1">Uncharacterized protein</fullName>
    </submittedName>
</protein>
<keyword evidence="2" id="KW-1185">Reference proteome</keyword>
<evidence type="ECO:0000313" key="1">
    <source>
        <dbReference type="EMBL" id="MCM2386877.1"/>
    </source>
</evidence>
<comment type="caution">
    <text evidence="1">The sequence shown here is derived from an EMBL/GenBank/DDBJ whole genome shotgun (WGS) entry which is preliminary data.</text>
</comment>
<dbReference type="EMBL" id="JAMQAW010000001">
    <property type="protein sequence ID" value="MCM2386877.1"/>
    <property type="molecule type" value="Genomic_DNA"/>
</dbReference>
<accession>A0ABT0UEF1</accession>
<organism evidence="1 2">
    <name type="scientific">Streptomyces albipurpureus</name>
    <dbReference type="NCBI Taxonomy" id="2897419"/>
    <lineage>
        <taxon>Bacteria</taxon>
        <taxon>Bacillati</taxon>
        <taxon>Actinomycetota</taxon>
        <taxon>Actinomycetes</taxon>
        <taxon>Kitasatosporales</taxon>
        <taxon>Streptomycetaceae</taxon>
        <taxon>Streptomyces</taxon>
    </lineage>
</organism>
<dbReference type="Proteomes" id="UP001431429">
    <property type="component" value="Unassembled WGS sequence"/>
</dbReference>
<sequence>MSGPLLVVYPPDGNGWRRVRYDGQVLGTAYQMSDIPVFLAAAGMADAEDIDLSDPEIVEWRGGGPDNWAESPP</sequence>
<evidence type="ECO:0000313" key="2">
    <source>
        <dbReference type="Proteomes" id="UP001431429"/>
    </source>
</evidence>
<reference evidence="1" key="1">
    <citation type="submission" date="2022-06" db="EMBL/GenBank/DDBJ databases">
        <title>Genome public.</title>
        <authorList>
            <person name="Sun Q."/>
        </authorList>
    </citation>
    <scope>NUCLEOTIDE SEQUENCE</scope>
    <source>
        <strain evidence="1">CWNU-1</strain>
    </source>
</reference>